<dbReference type="GO" id="GO:0098609">
    <property type="term" value="P:cell-cell adhesion"/>
    <property type="evidence" value="ECO:0007669"/>
    <property type="project" value="TreeGrafter"/>
</dbReference>
<protein>
    <submittedName>
        <fullName evidence="7">Hemicentin-2</fullName>
    </submittedName>
</protein>
<dbReference type="Pfam" id="PF07679">
    <property type="entry name" value="I-set"/>
    <property type="match status" value="1"/>
</dbReference>
<feature type="domain" description="Ig-like" evidence="6">
    <location>
        <begin position="1028"/>
        <end position="1103"/>
    </location>
</feature>
<keyword evidence="2" id="KW-0472">Membrane</keyword>
<proteinExistence type="predicted"/>
<keyword evidence="3" id="KW-1015">Disulfide bond</keyword>
<dbReference type="GO" id="GO:0005886">
    <property type="term" value="C:plasma membrane"/>
    <property type="evidence" value="ECO:0007669"/>
    <property type="project" value="TreeGrafter"/>
</dbReference>
<dbReference type="InterPro" id="IPR051275">
    <property type="entry name" value="Cell_adhesion_signaling"/>
</dbReference>
<dbReference type="Gene3D" id="2.60.40.10">
    <property type="entry name" value="Immunoglobulins"/>
    <property type="match status" value="11"/>
</dbReference>
<reference evidence="7" key="2">
    <citation type="journal article" date="2023" name="Science">
        <title>Genomic signatures of disease resistance in endangered staghorn corals.</title>
        <authorList>
            <person name="Vollmer S.V."/>
            <person name="Selwyn J.D."/>
            <person name="Despard B.A."/>
            <person name="Roesel C.L."/>
        </authorList>
    </citation>
    <scope>NUCLEOTIDE SEQUENCE</scope>
    <source>
        <strain evidence="7">K2</strain>
    </source>
</reference>
<name>A0AAD9PVU1_ACRCE</name>
<reference evidence="7" key="1">
    <citation type="journal article" date="2023" name="G3 (Bethesda)">
        <title>Whole genome assembly and annotation of the endangered Caribbean coral Acropora cervicornis.</title>
        <authorList>
            <person name="Selwyn J.D."/>
            <person name="Vollmer S.V."/>
        </authorList>
    </citation>
    <scope>NUCLEOTIDE SEQUENCE</scope>
    <source>
        <strain evidence="7">K2</strain>
    </source>
</reference>
<feature type="domain" description="Ig-like" evidence="6">
    <location>
        <begin position="314"/>
        <end position="394"/>
    </location>
</feature>
<gene>
    <name evidence="7" type="ORF">P5673_029575</name>
</gene>
<dbReference type="AlphaFoldDB" id="A0AAD9PVU1"/>
<sequence length="1229" mass="132095">MFGAGSPSALQVKVIAGSPSRTTWSGALVINDVLALARPRNIPRITLADLGEASIRGNIAPENPNCTLPNVLVTMKVHSSVRGCPSKTLNALGGCDVMVTSCDSVGEEKAIVMLKSRLTKSQLVTITSQPPNALSVLEGQPLTLEWTFIVTRTFGRVQFGFSEASPGSTTVIRGIFRGRASASTTETNATITFSSLIRTDTASYVFAVADDDDGVAQAPLQLIVLFLLVYITQTDPPSLITRAPDQVVLEGGTPISLTCTADGEPAPNITWTKVFTNGSDSDVLFTGEKFILPSNRTSDGTYRCNASNDIGIKPERFVFMVKRSNENFCKGGIINITCSAVGKPPVHTYQLFKDGTPVHTSNNSVLFWSQQATAGGEIVYSCVANNTVATASTTKNITVNEGSAIKHLENVTAVEGRNATLNCTVTGIPMPSVSWLEVKTGNRSSENPLVFTNVSRKQAGEYICEATNSCGNDSKTVILNPPEGVQLEVSEDTVCKGASVIFNCSVTDANPMELTYHLYENNVMVSNSSSTGIWNRSMTTGGVFVYSCKVTNIIGTAMSTNVSVTVNERSAIEQLENVTVLEGRNATLNCTVAGIPMPSVSWFEVKTGIHSFENPFVFANVSRKQAGKYICEATNPCGNDSKEGILIVNYPPEGVQLEVSEETVCKGASIIFNCSVTDANPMELTYHLYENNVMVSNSSSTGIWNRSMTTGGVFVYSCNITNIIGTAMSTNVSVTVNDNETVIEGGNVTLTCNASGFPAPTVYWVKTSNRDRFNVTELVFTSINRSEAGEYTCVAIPPEIVKLVPSKTTVCQREIIIFNCSAHSNPAVHTYQWYVNGIMVNEVSSTGVWNRTMTTGGVFVYKCKVNNSIGAVMSENVTITVNEPPSILPFTREEVTEGGSLKVTCNVSGIPPPTVFWVKTSNGERTNGPDLLFTNISRTQSGDYTCIANNPCDNASETVEIDVQSNSKPAVDSYQLYKNGTMVNEGYIGGGVWFLTMKTGGVFVYKCKVTNSIGTAMSENVSFTVDEPATIEKVEKSTVAEGGYLTLSCQVSGDPFPSVSWVKVMGGERFNGSNLSLRNVNGNASGEYRCEAANLCSSVSSVTVVGEQFKYDIDLVDAPKITHISAPHILSTGEVLTLNCTADGNPEPNITWTRLPNGETVNMPLTVTGKKYVEDYRCTASNGIGTVSKDTSVTRMYHEDIARKPAKVEGRVVLDFAVAQMEKLETHAR</sequence>
<evidence type="ECO:0000256" key="1">
    <source>
        <dbReference type="ARBA" id="ARBA00004479"/>
    </source>
</evidence>
<evidence type="ECO:0000313" key="7">
    <source>
        <dbReference type="EMBL" id="KAK2549868.1"/>
    </source>
</evidence>
<dbReference type="Pfam" id="PF13895">
    <property type="entry name" value="Ig_2"/>
    <property type="match status" value="2"/>
</dbReference>
<dbReference type="Proteomes" id="UP001249851">
    <property type="component" value="Unassembled WGS sequence"/>
</dbReference>
<dbReference type="InterPro" id="IPR003598">
    <property type="entry name" value="Ig_sub2"/>
</dbReference>
<dbReference type="InterPro" id="IPR013783">
    <property type="entry name" value="Ig-like_fold"/>
</dbReference>
<feature type="domain" description="Ig-like" evidence="6">
    <location>
        <begin position="568"/>
        <end position="649"/>
    </location>
</feature>
<evidence type="ECO:0000313" key="8">
    <source>
        <dbReference type="Proteomes" id="UP001249851"/>
    </source>
</evidence>
<organism evidence="7 8">
    <name type="scientific">Acropora cervicornis</name>
    <name type="common">Staghorn coral</name>
    <dbReference type="NCBI Taxonomy" id="6130"/>
    <lineage>
        <taxon>Eukaryota</taxon>
        <taxon>Metazoa</taxon>
        <taxon>Cnidaria</taxon>
        <taxon>Anthozoa</taxon>
        <taxon>Hexacorallia</taxon>
        <taxon>Scleractinia</taxon>
        <taxon>Astrocoeniina</taxon>
        <taxon>Acroporidae</taxon>
        <taxon>Acropora</taxon>
    </lineage>
</organism>
<keyword evidence="8" id="KW-1185">Reference proteome</keyword>
<evidence type="ECO:0000256" key="2">
    <source>
        <dbReference type="ARBA" id="ARBA00023136"/>
    </source>
</evidence>
<feature type="domain" description="Ig-like" evidence="6">
    <location>
        <begin position="482"/>
        <end position="565"/>
    </location>
</feature>
<feature type="domain" description="Ig-like" evidence="6">
    <location>
        <begin position="885"/>
        <end position="964"/>
    </location>
</feature>
<dbReference type="PROSITE" id="PS50835">
    <property type="entry name" value="IG_LIKE"/>
    <property type="match status" value="10"/>
</dbReference>
<dbReference type="InterPro" id="IPR007110">
    <property type="entry name" value="Ig-like_dom"/>
</dbReference>
<dbReference type="SUPFAM" id="SSF48726">
    <property type="entry name" value="Immunoglobulin"/>
    <property type="match status" value="10"/>
</dbReference>
<evidence type="ECO:0000256" key="4">
    <source>
        <dbReference type="ARBA" id="ARBA00023180"/>
    </source>
</evidence>
<dbReference type="SMART" id="SM00409">
    <property type="entry name" value="IG"/>
    <property type="match status" value="10"/>
</dbReference>
<feature type="domain" description="Ig-like" evidence="6">
    <location>
        <begin position="237"/>
        <end position="308"/>
    </location>
</feature>
<evidence type="ECO:0000256" key="5">
    <source>
        <dbReference type="ARBA" id="ARBA00023319"/>
    </source>
</evidence>
<dbReference type="EMBL" id="JARQWQ010000119">
    <property type="protein sequence ID" value="KAK2549868.1"/>
    <property type="molecule type" value="Genomic_DNA"/>
</dbReference>
<feature type="domain" description="Ig-like" evidence="6">
    <location>
        <begin position="798"/>
        <end position="880"/>
    </location>
</feature>
<feature type="domain" description="Ig-like" evidence="6">
    <location>
        <begin position="395"/>
        <end position="480"/>
    </location>
</feature>
<comment type="caution">
    <text evidence="7">The sequence shown here is derived from an EMBL/GenBank/DDBJ whole genome shotgun (WGS) entry which is preliminary data.</text>
</comment>
<dbReference type="GO" id="GO:0050839">
    <property type="term" value="F:cell adhesion molecule binding"/>
    <property type="evidence" value="ECO:0007669"/>
    <property type="project" value="TreeGrafter"/>
</dbReference>
<dbReference type="InterPro" id="IPR013098">
    <property type="entry name" value="Ig_I-set"/>
</dbReference>
<dbReference type="InterPro" id="IPR036179">
    <property type="entry name" value="Ig-like_dom_sf"/>
</dbReference>
<dbReference type="GO" id="GO:0005911">
    <property type="term" value="C:cell-cell junction"/>
    <property type="evidence" value="ECO:0007669"/>
    <property type="project" value="TreeGrafter"/>
</dbReference>
<dbReference type="PANTHER" id="PTHR11640">
    <property type="entry name" value="NEPHRIN"/>
    <property type="match status" value="1"/>
</dbReference>
<dbReference type="SMART" id="SM00408">
    <property type="entry name" value="IGc2"/>
    <property type="match status" value="7"/>
</dbReference>
<evidence type="ECO:0000259" key="6">
    <source>
        <dbReference type="PROSITE" id="PS50835"/>
    </source>
</evidence>
<dbReference type="PANTHER" id="PTHR11640:SF164">
    <property type="entry name" value="MAM DOMAIN-CONTAINING GLYCOSYLPHOSPHATIDYLINOSITOL ANCHOR PROTEIN 1"/>
    <property type="match status" value="1"/>
</dbReference>
<accession>A0AAD9PVU1</accession>
<dbReference type="InterPro" id="IPR003599">
    <property type="entry name" value="Ig_sub"/>
</dbReference>
<evidence type="ECO:0000256" key="3">
    <source>
        <dbReference type="ARBA" id="ARBA00023157"/>
    </source>
</evidence>
<feature type="domain" description="Ig-like" evidence="6">
    <location>
        <begin position="1119"/>
        <end position="1194"/>
    </location>
</feature>
<keyword evidence="4" id="KW-0325">Glycoprotein</keyword>
<keyword evidence="5" id="KW-0393">Immunoglobulin domain</keyword>
<comment type="subcellular location">
    <subcellularLocation>
        <location evidence="1">Membrane</location>
        <topology evidence="1">Single-pass type I membrane protein</topology>
    </subcellularLocation>
</comment>
<feature type="domain" description="Ig-like" evidence="6">
    <location>
        <begin position="730"/>
        <end position="795"/>
    </location>
</feature>
<dbReference type="Pfam" id="PF13927">
    <property type="entry name" value="Ig_3"/>
    <property type="match status" value="6"/>
</dbReference>